<dbReference type="EMBL" id="JBHTIU010000074">
    <property type="protein sequence ID" value="MFD0871117.1"/>
    <property type="molecule type" value="Genomic_DNA"/>
</dbReference>
<sequence length="244" mass="27260">MKLQQPTRLTLSQQVAAQLEELISSGKWPVGSRIPAEPELVNQLGVSRNTIREAVRALIHTGLLEAKPGDGTYVCSSSELRAAIQRRLRKSSVADTFEVRYCLEREAARLAAMRRTEEDIDKMRACLQRRNAALRSNDTAAYIKADLMLHQAVLAATYNGLLIDLYEHMADALLQSIDTAVDETLTIEPHHEAHHDMVEAIANSDPEAAEEAVRSYIEALQTSLHHREGRKANNEKHDKTCSNE</sequence>
<dbReference type="InterPro" id="IPR008920">
    <property type="entry name" value="TF_FadR/GntR_C"/>
</dbReference>
<accession>A0ABW3DCJ7</accession>
<dbReference type="SMART" id="SM00895">
    <property type="entry name" value="FCD"/>
    <property type="match status" value="1"/>
</dbReference>
<evidence type="ECO:0000256" key="2">
    <source>
        <dbReference type="ARBA" id="ARBA00023125"/>
    </source>
</evidence>
<protein>
    <submittedName>
        <fullName evidence="6">FadR/GntR family transcriptional regulator</fullName>
    </submittedName>
</protein>
<dbReference type="RefSeq" id="WP_186328246.1">
    <property type="nucleotide sequence ID" value="NZ_JBHTIU010000074.1"/>
</dbReference>
<dbReference type="Gene3D" id="1.20.120.530">
    <property type="entry name" value="GntR ligand-binding domain-like"/>
    <property type="match status" value="1"/>
</dbReference>
<keyword evidence="1" id="KW-0805">Transcription regulation</keyword>
<dbReference type="InterPro" id="IPR036390">
    <property type="entry name" value="WH_DNA-bd_sf"/>
</dbReference>
<keyword evidence="7" id="KW-1185">Reference proteome</keyword>
<dbReference type="SMART" id="SM00345">
    <property type="entry name" value="HTH_GNTR"/>
    <property type="match status" value="1"/>
</dbReference>
<evidence type="ECO:0000256" key="4">
    <source>
        <dbReference type="SAM" id="MobiDB-lite"/>
    </source>
</evidence>
<keyword evidence="3" id="KW-0804">Transcription</keyword>
<evidence type="ECO:0000256" key="1">
    <source>
        <dbReference type="ARBA" id="ARBA00023015"/>
    </source>
</evidence>
<dbReference type="SUPFAM" id="SSF46785">
    <property type="entry name" value="Winged helix' DNA-binding domain"/>
    <property type="match status" value="1"/>
</dbReference>
<dbReference type="PANTHER" id="PTHR43537">
    <property type="entry name" value="TRANSCRIPTIONAL REGULATOR, GNTR FAMILY"/>
    <property type="match status" value="1"/>
</dbReference>
<dbReference type="InterPro" id="IPR000524">
    <property type="entry name" value="Tscrpt_reg_HTH_GntR"/>
</dbReference>
<dbReference type="PROSITE" id="PS50949">
    <property type="entry name" value="HTH_GNTR"/>
    <property type="match status" value="1"/>
</dbReference>
<dbReference type="Pfam" id="PF00392">
    <property type="entry name" value="GntR"/>
    <property type="match status" value="1"/>
</dbReference>
<feature type="region of interest" description="Disordered" evidence="4">
    <location>
        <begin position="224"/>
        <end position="244"/>
    </location>
</feature>
<dbReference type="SUPFAM" id="SSF48008">
    <property type="entry name" value="GntR ligand-binding domain-like"/>
    <property type="match status" value="1"/>
</dbReference>
<dbReference type="Pfam" id="PF07729">
    <property type="entry name" value="FCD"/>
    <property type="match status" value="1"/>
</dbReference>
<reference evidence="7" key="1">
    <citation type="journal article" date="2019" name="Int. J. Syst. Evol. Microbiol.">
        <title>The Global Catalogue of Microorganisms (GCM) 10K type strain sequencing project: providing services to taxonomists for standard genome sequencing and annotation.</title>
        <authorList>
            <consortium name="The Broad Institute Genomics Platform"/>
            <consortium name="The Broad Institute Genome Sequencing Center for Infectious Disease"/>
            <person name="Wu L."/>
            <person name="Ma J."/>
        </authorList>
    </citation>
    <scope>NUCLEOTIDE SEQUENCE [LARGE SCALE GENOMIC DNA]</scope>
    <source>
        <strain evidence="7">CCUG 57263</strain>
    </source>
</reference>
<proteinExistence type="predicted"/>
<evidence type="ECO:0000256" key="3">
    <source>
        <dbReference type="ARBA" id="ARBA00023163"/>
    </source>
</evidence>
<organism evidence="6 7">
    <name type="scientific">Paenibacillus residui</name>
    <dbReference type="NCBI Taxonomy" id="629724"/>
    <lineage>
        <taxon>Bacteria</taxon>
        <taxon>Bacillati</taxon>
        <taxon>Bacillota</taxon>
        <taxon>Bacilli</taxon>
        <taxon>Bacillales</taxon>
        <taxon>Paenibacillaceae</taxon>
        <taxon>Paenibacillus</taxon>
    </lineage>
</organism>
<comment type="caution">
    <text evidence="6">The sequence shown here is derived from an EMBL/GenBank/DDBJ whole genome shotgun (WGS) entry which is preliminary data.</text>
</comment>
<evidence type="ECO:0000313" key="7">
    <source>
        <dbReference type="Proteomes" id="UP001597120"/>
    </source>
</evidence>
<evidence type="ECO:0000313" key="6">
    <source>
        <dbReference type="EMBL" id="MFD0871117.1"/>
    </source>
</evidence>
<gene>
    <name evidence="6" type="ORF">ACFQ03_18410</name>
</gene>
<dbReference type="CDD" id="cd07377">
    <property type="entry name" value="WHTH_GntR"/>
    <property type="match status" value="1"/>
</dbReference>
<dbReference type="Gene3D" id="1.10.10.10">
    <property type="entry name" value="Winged helix-like DNA-binding domain superfamily/Winged helix DNA-binding domain"/>
    <property type="match status" value="1"/>
</dbReference>
<dbReference type="InterPro" id="IPR036388">
    <property type="entry name" value="WH-like_DNA-bd_sf"/>
</dbReference>
<dbReference type="InterPro" id="IPR011711">
    <property type="entry name" value="GntR_C"/>
</dbReference>
<dbReference type="PRINTS" id="PR00035">
    <property type="entry name" value="HTHGNTR"/>
</dbReference>
<keyword evidence="2" id="KW-0238">DNA-binding</keyword>
<feature type="domain" description="HTH gntR-type" evidence="5">
    <location>
        <begin position="9"/>
        <end position="77"/>
    </location>
</feature>
<feature type="compositionally biased region" description="Basic and acidic residues" evidence="4">
    <location>
        <begin position="230"/>
        <end position="244"/>
    </location>
</feature>
<evidence type="ECO:0000259" key="5">
    <source>
        <dbReference type="PROSITE" id="PS50949"/>
    </source>
</evidence>
<dbReference type="Proteomes" id="UP001597120">
    <property type="component" value="Unassembled WGS sequence"/>
</dbReference>
<dbReference type="PANTHER" id="PTHR43537:SF47">
    <property type="entry name" value="REGULATORY PROTEIN GNTR HTH"/>
    <property type="match status" value="1"/>
</dbReference>
<name>A0ABW3DCJ7_9BACL</name>